<dbReference type="Pfam" id="PF01402">
    <property type="entry name" value="RHH_1"/>
    <property type="match status" value="1"/>
</dbReference>
<gene>
    <name evidence="3" type="ORF">SaccyDRAFT_4580</name>
</gene>
<keyword evidence="4" id="KW-1185">Reference proteome</keyword>
<sequence>MVKTTVYLPEELEIRLDAEAAATGVSKAELIRRGIAMVLESSQRPRNVRPLPVFNSGRSRTPEELDEDLYQQIKERAARR</sequence>
<protein>
    <submittedName>
        <fullName evidence="3">Ribbon-helix-helix protein, copG family</fullName>
    </submittedName>
</protein>
<organism evidence="3 4">
    <name type="scientific">Saccharomonospora cyanea NA-134</name>
    <dbReference type="NCBI Taxonomy" id="882082"/>
    <lineage>
        <taxon>Bacteria</taxon>
        <taxon>Bacillati</taxon>
        <taxon>Actinomycetota</taxon>
        <taxon>Actinomycetes</taxon>
        <taxon>Pseudonocardiales</taxon>
        <taxon>Pseudonocardiaceae</taxon>
        <taxon>Saccharomonospora</taxon>
    </lineage>
</organism>
<dbReference type="AlphaFoldDB" id="H5XRA7"/>
<name>H5XRA7_9PSEU</name>
<accession>H5XRA7</accession>
<dbReference type="RefSeq" id="WP_005459645.1">
    <property type="nucleotide sequence ID" value="NZ_CM001440.1"/>
</dbReference>
<dbReference type="CDD" id="cd21631">
    <property type="entry name" value="RHH_CopG_NikR-like"/>
    <property type="match status" value="1"/>
</dbReference>
<dbReference type="eggNOG" id="ENOG50329KH">
    <property type="taxonomic scope" value="Bacteria"/>
</dbReference>
<dbReference type="Proteomes" id="UP000002791">
    <property type="component" value="Chromosome"/>
</dbReference>
<proteinExistence type="predicted"/>
<dbReference type="InterPro" id="IPR002145">
    <property type="entry name" value="CopG"/>
</dbReference>
<reference evidence="3 4" key="1">
    <citation type="submission" date="2011-11" db="EMBL/GenBank/DDBJ databases">
        <title>The Noncontiguous Finished sequence of Saccharomonospora cyanea NA-134.</title>
        <authorList>
            <consortium name="US DOE Joint Genome Institute"/>
            <person name="Lucas S."/>
            <person name="Han J."/>
            <person name="Lapidus A."/>
            <person name="Cheng J.-F."/>
            <person name="Goodwin L."/>
            <person name="Pitluck S."/>
            <person name="Peters L."/>
            <person name="Ovchinnikova G."/>
            <person name="Lu M."/>
            <person name="Detter J.C."/>
            <person name="Han C."/>
            <person name="Tapia R."/>
            <person name="Land M."/>
            <person name="Hauser L."/>
            <person name="Kyrpides N."/>
            <person name="Ivanova N."/>
            <person name="Pagani I."/>
            <person name="Brambilla E.-M."/>
            <person name="Klenk H.-P."/>
            <person name="Woyke T."/>
        </authorList>
    </citation>
    <scope>NUCLEOTIDE SEQUENCE [LARGE SCALE GENOMIC DNA]</scope>
    <source>
        <strain evidence="3 4">NA-134</strain>
    </source>
</reference>
<dbReference type="OrthoDB" id="3542100at2"/>
<evidence type="ECO:0000259" key="2">
    <source>
        <dbReference type="Pfam" id="PF01402"/>
    </source>
</evidence>
<dbReference type="EMBL" id="CM001440">
    <property type="protein sequence ID" value="EHR63388.1"/>
    <property type="molecule type" value="Genomic_DNA"/>
</dbReference>
<feature type="domain" description="Ribbon-helix-helix protein CopG" evidence="2">
    <location>
        <begin position="3"/>
        <end position="36"/>
    </location>
</feature>
<dbReference type="STRING" id="882082.SaccyDRAFT_4580"/>
<evidence type="ECO:0000256" key="1">
    <source>
        <dbReference type="SAM" id="MobiDB-lite"/>
    </source>
</evidence>
<dbReference type="HOGENOM" id="CLU_175637_0_0_11"/>
<evidence type="ECO:0000313" key="3">
    <source>
        <dbReference type="EMBL" id="EHR63388.1"/>
    </source>
</evidence>
<evidence type="ECO:0000313" key="4">
    <source>
        <dbReference type="Proteomes" id="UP000002791"/>
    </source>
</evidence>
<feature type="region of interest" description="Disordered" evidence="1">
    <location>
        <begin position="46"/>
        <end position="67"/>
    </location>
</feature>